<accession>A0AAU9CU70</accession>
<feature type="transmembrane region" description="Helical" evidence="1">
    <location>
        <begin position="43"/>
        <end position="66"/>
    </location>
</feature>
<evidence type="ECO:0000313" key="2">
    <source>
        <dbReference type="EMBL" id="BDD11613.1"/>
    </source>
</evidence>
<name>A0AAU9CU70_9BACT</name>
<protein>
    <recommendedName>
        <fullName evidence="4">GRAM domain-containing protein</fullName>
    </recommendedName>
</protein>
<organism evidence="2 3">
    <name type="scientific">Fulvitalea axinellae</name>
    <dbReference type="NCBI Taxonomy" id="1182444"/>
    <lineage>
        <taxon>Bacteria</taxon>
        <taxon>Pseudomonadati</taxon>
        <taxon>Bacteroidota</taxon>
        <taxon>Cytophagia</taxon>
        <taxon>Cytophagales</taxon>
        <taxon>Persicobacteraceae</taxon>
        <taxon>Fulvitalea</taxon>
    </lineage>
</organism>
<evidence type="ECO:0000313" key="3">
    <source>
        <dbReference type="Proteomes" id="UP001348817"/>
    </source>
</evidence>
<dbReference type="Proteomes" id="UP001348817">
    <property type="component" value="Plasmid pFA1"/>
</dbReference>
<proteinExistence type="predicted"/>
<feature type="transmembrane region" description="Helical" evidence="1">
    <location>
        <begin position="12"/>
        <end position="31"/>
    </location>
</feature>
<reference evidence="2 3" key="1">
    <citation type="submission" date="2021-12" db="EMBL/GenBank/DDBJ databases">
        <title>Genome sequencing of bacteria with rrn-lacking chromosome and rrn-plasmid.</title>
        <authorList>
            <person name="Anda M."/>
            <person name="Iwasaki W."/>
        </authorList>
    </citation>
    <scope>NUCLEOTIDE SEQUENCE [LARGE SCALE GENOMIC DNA]</scope>
    <source>
        <strain evidence="2 3">DSM 100852</strain>
        <plasmid evidence="2 3">pFA1</plasmid>
    </source>
</reference>
<gene>
    <name evidence="2" type="ORF">FUAX_40450</name>
</gene>
<keyword evidence="1" id="KW-1133">Transmembrane helix</keyword>
<keyword evidence="2" id="KW-0614">Plasmid</keyword>
<dbReference type="EMBL" id="AP025315">
    <property type="protein sequence ID" value="BDD11613.1"/>
    <property type="molecule type" value="Genomic_DNA"/>
</dbReference>
<keyword evidence="1" id="KW-0472">Membrane</keyword>
<dbReference type="RefSeq" id="WP_338394744.1">
    <property type="nucleotide sequence ID" value="NZ_AP025315.1"/>
</dbReference>
<keyword evidence="3" id="KW-1185">Reference proteome</keyword>
<evidence type="ECO:0008006" key="4">
    <source>
        <dbReference type="Google" id="ProtNLM"/>
    </source>
</evidence>
<keyword evidence="1" id="KW-0812">Transmembrane</keyword>
<sequence>MNNLFGKINWTYLILWAFAFFLEYQVIFYLNKFFHFTNKNEEQLMLVIMLLYLPTIIAVQVFIRFYTPYKSISFKRDENETLKRVLRVQHVRGFGLTPGLLYITNRRVCFVSEDMKGLEIASPNGACTAYNKGILSKISGKEVLRVNLEDNRSYELFIVINQMDHITGLKTAGTSNDSSISIQNLMTYTPKDKGPLRKPKSD</sequence>
<dbReference type="KEGG" id="fax:FUAX_40450"/>
<geneLocation type="plasmid" evidence="2 3">
    <name>pFA1</name>
</geneLocation>
<dbReference type="AlphaFoldDB" id="A0AAU9CU70"/>
<evidence type="ECO:0000256" key="1">
    <source>
        <dbReference type="SAM" id="Phobius"/>
    </source>
</evidence>